<evidence type="ECO:0000256" key="2">
    <source>
        <dbReference type="ARBA" id="ARBA00022475"/>
    </source>
</evidence>
<feature type="domain" description="ABC3 transporter permease C-terminal" evidence="7">
    <location>
        <begin position="293"/>
        <end position="407"/>
    </location>
</feature>
<dbReference type="PANTHER" id="PTHR30287">
    <property type="entry name" value="MEMBRANE COMPONENT OF PREDICTED ABC SUPERFAMILY METABOLITE UPTAKE TRANSPORTER"/>
    <property type="match status" value="1"/>
</dbReference>
<accession>A0ABT1WEE6</accession>
<evidence type="ECO:0000256" key="5">
    <source>
        <dbReference type="ARBA" id="ARBA00023136"/>
    </source>
</evidence>
<evidence type="ECO:0000256" key="3">
    <source>
        <dbReference type="ARBA" id="ARBA00022692"/>
    </source>
</evidence>
<dbReference type="Pfam" id="PF02687">
    <property type="entry name" value="FtsX"/>
    <property type="match status" value="2"/>
</dbReference>
<feature type="transmembrane region" description="Helical" evidence="6">
    <location>
        <begin position="452"/>
        <end position="474"/>
    </location>
</feature>
<keyword evidence="5 6" id="KW-0472">Membrane</keyword>
<comment type="caution">
    <text evidence="8">The sequence shown here is derived from an EMBL/GenBank/DDBJ whole genome shotgun (WGS) entry which is preliminary data.</text>
</comment>
<feature type="domain" description="ABC3 transporter permease C-terminal" evidence="7">
    <location>
        <begin position="746"/>
        <end position="859"/>
    </location>
</feature>
<evidence type="ECO:0000313" key="9">
    <source>
        <dbReference type="Proteomes" id="UP001204142"/>
    </source>
</evidence>
<sequence>MPQIPVLQRITWNRPYRFMSYTGSLLYSIISGMASLSFSTYWLQQSRRASFRILFAALVLAVAAIASVGVFSARIEAALLRDAAQMLGGDLVIETKRNPVNSPWQALTQQTPFNTLKKAESVEFPSVLPSEKTDLLVSMKAVGGAYPLRGLLKTQSVDGGVVDTPSGPEPGEVWVDQGVLGSLNLSLGDLLSVGDVQLPVTRVILVEPDRGGGFVNFAPRVMFNQADLEATHLLGMGSRATWRTYFVGPAGTLDSFAIQLKPLLSPQEELESLAKGRPEVNGTLTRARDFLSMAALIGTLVACVGIALVSHLFAREQAEELSLLKSLGYTPRHLLRLQLAGLAVLTLLTGLLGVGLGWLAHWGLMALLSGLITVELPLAGLYFLPLGMVLSAVLLLGFGAAPTWFALQSPAIAVLRARPLPTGRRQLLGSVALGVLAALLVCLLMVNNRTLALLLFGGFLFTSTVFAGVFWALLKGLYITSRTVAQRTARIDVFQSMARRTGLLVVQGVALSLGLSALLMLSVVQGDLLDRWRAVIPDHAPNRFVFNIQPDQVAGVRSALSTASDGPVRLYPMVRGRLTAVNQHTITADTYTDQRAQALVQREFNLSFTDQLPGHNRIQAGQWFDPKGQSGPEVSLEKGMAERLGLKLGDMLDFDVAGSPLHAKVTSIRDLRWDSMEVNFYVIFPSAVLKDFPQTWITSVYLPPDQAVAVSRQLVREYPNLTVLDTALIIGQLRNILAQVSRAVQFVFLFTVAAGGLVVVACVLTGVRSRLRESALYRAIGASSAQLQRAAWVELALLGGLAGLVAALAAQGLGWGVARFVFEFDYTVSPLYVFAGVSGGIAVSVMFGAWSVRRVCNAPVMQTLRWV</sequence>
<dbReference type="PANTHER" id="PTHR30287:SF1">
    <property type="entry name" value="INNER MEMBRANE PROTEIN"/>
    <property type="match status" value="1"/>
</dbReference>
<feature type="transmembrane region" description="Helical" evidence="6">
    <location>
        <begin position="290"/>
        <end position="314"/>
    </location>
</feature>
<comment type="subcellular location">
    <subcellularLocation>
        <location evidence="1">Cell membrane</location>
        <topology evidence="1">Multi-pass membrane protein</topology>
    </subcellularLocation>
</comment>
<gene>
    <name evidence="8" type="ORF">NQT62_05495</name>
</gene>
<feature type="transmembrane region" description="Helical" evidence="6">
    <location>
        <begin position="49"/>
        <end position="71"/>
    </location>
</feature>
<evidence type="ECO:0000259" key="7">
    <source>
        <dbReference type="Pfam" id="PF02687"/>
    </source>
</evidence>
<feature type="transmembrane region" description="Helical" evidence="6">
    <location>
        <begin position="390"/>
        <end position="415"/>
    </location>
</feature>
<keyword evidence="3 6" id="KW-0812">Transmembrane</keyword>
<evidence type="ECO:0000256" key="6">
    <source>
        <dbReference type="SAM" id="Phobius"/>
    </source>
</evidence>
<name>A0ABT1WEE6_9BURK</name>
<evidence type="ECO:0000256" key="4">
    <source>
        <dbReference type="ARBA" id="ARBA00022989"/>
    </source>
</evidence>
<keyword evidence="2" id="KW-1003">Cell membrane</keyword>
<protein>
    <submittedName>
        <fullName evidence="8">FtsX-like permease family protein</fullName>
    </submittedName>
</protein>
<feature type="transmembrane region" description="Helical" evidence="6">
    <location>
        <begin position="427"/>
        <end position="446"/>
    </location>
</feature>
<feature type="transmembrane region" description="Helical" evidence="6">
    <location>
        <begin position="21"/>
        <end position="43"/>
    </location>
</feature>
<proteinExistence type="predicted"/>
<organism evidence="8 9">
    <name type="scientific">Limnobacter humi</name>
    <dbReference type="NCBI Taxonomy" id="1778671"/>
    <lineage>
        <taxon>Bacteria</taxon>
        <taxon>Pseudomonadati</taxon>
        <taxon>Pseudomonadota</taxon>
        <taxon>Betaproteobacteria</taxon>
        <taxon>Burkholderiales</taxon>
        <taxon>Burkholderiaceae</taxon>
        <taxon>Limnobacter</taxon>
    </lineage>
</organism>
<feature type="transmembrane region" description="Helical" evidence="6">
    <location>
        <begin position="366"/>
        <end position="384"/>
    </location>
</feature>
<keyword evidence="4 6" id="KW-1133">Transmembrane helix</keyword>
<reference evidence="8 9" key="1">
    <citation type="submission" date="2022-07" db="EMBL/GenBank/DDBJ databases">
        <authorList>
            <person name="Xamxidin M."/>
            <person name="Wu M."/>
        </authorList>
    </citation>
    <scope>NUCLEOTIDE SEQUENCE [LARGE SCALE GENOMIC DNA]</scope>
    <source>
        <strain evidence="8 9">NBRC 111650</strain>
    </source>
</reference>
<dbReference type="InterPro" id="IPR038766">
    <property type="entry name" value="Membrane_comp_ABC_pdt"/>
</dbReference>
<dbReference type="RefSeq" id="WP_256763657.1">
    <property type="nucleotide sequence ID" value="NZ_JANIGO010000002.1"/>
</dbReference>
<feature type="transmembrane region" description="Helical" evidence="6">
    <location>
        <begin position="503"/>
        <end position="524"/>
    </location>
</feature>
<feature type="transmembrane region" description="Helical" evidence="6">
    <location>
        <begin position="790"/>
        <end position="811"/>
    </location>
</feature>
<dbReference type="Proteomes" id="UP001204142">
    <property type="component" value="Unassembled WGS sequence"/>
</dbReference>
<feature type="transmembrane region" description="Helical" evidence="6">
    <location>
        <begin position="746"/>
        <end position="769"/>
    </location>
</feature>
<evidence type="ECO:0000256" key="1">
    <source>
        <dbReference type="ARBA" id="ARBA00004651"/>
    </source>
</evidence>
<dbReference type="InterPro" id="IPR003838">
    <property type="entry name" value="ABC3_permease_C"/>
</dbReference>
<feature type="transmembrane region" description="Helical" evidence="6">
    <location>
        <begin position="334"/>
        <end position="359"/>
    </location>
</feature>
<evidence type="ECO:0000313" key="8">
    <source>
        <dbReference type="EMBL" id="MCQ8895892.1"/>
    </source>
</evidence>
<dbReference type="EMBL" id="JANIGO010000002">
    <property type="protein sequence ID" value="MCQ8895892.1"/>
    <property type="molecule type" value="Genomic_DNA"/>
</dbReference>
<feature type="transmembrane region" description="Helical" evidence="6">
    <location>
        <begin position="831"/>
        <end position="852"/>
    </location>
</feature>
<keyword evidence="9" id="KW-1185">Reference proteome</keyword>